<sequence length="323" mass="36879">MTNIHWNKQVKLIISDVDETVADLYLPAEPPMISELISLLHEGKAIFFVTGQGVKSISWRIVDHIPKPLRRRILIGHCSGAEVWGFDHKGDLLDQPYYSVYKEVVSESQKKKWRELVQKIIAEFKLKVYPTMPVFQFTQKTKGDPLAIMLEDRGPQITLEVVNGYDLTVEDITKLAVSIPETKGSYDLRIPILERADELFKEANLPITPRMAGVFAVDFAIKGVSKTTAIKLALENEQVLSRLGLSQQDVETPQFLEVWGDKFSIIRGGTDRHMSEALPRKVRSIDFREENPAELLQGYNTIVWDGKKHLHHGLLEYLQSRYK</sequence>
<dbReference type="SUPFAM" id="SSF56784">
    <property type="entry name" value="HAD-like"/>
    <property type="match status" value="1"/>
</dbReference>
<accession>A0A1F7J804</accession>
<evidence type="ECO:0000313" key="2">
    <source>
        <dbReference type="Proteomes" id="UP000176480"/>
    </source>
</evidence>
<evidence type="ECO:0008006" key="3">
    <source>
        <dbReference type="Google" id="ProtNLM"/>
    </source>
</evidence>
<gene>
    <name evidence="1" type="ORF">A2966_01300</name>
</gene>
<organism evidence="1 2">
    <name type="scientific">Candidatus Roizmanbacteria bacterium RIFCSPLOWO2_01_FULL_41_22</name>
    <dbReference type="NCBI Taxonomy" id="1802067"/>
    <lineage>
        <taxon>Bacteria</taxon>
        <taxon>Candidatus Roizmaniibacteriota</taxon>
    </lineage>
</organism>
<dbReference type="Proteomes" id="UP000176480">
    <property type="component" value="Unassembled WGS sequence"/>
</dbReference>
<comment type="caution">
    <text evidence="1">The sequence shown here is derived from an EMBL/GenBank/DDBJ whole genome shotgun (WGS) entry which is preliminary data.</text>
</comment>
<evidence type="ECO:0000313" key="1">
    <source>
        <dbReference type="EMBL" id="OGK51740.1"/>
    </source>
</evidence>
<dbReference type="InterPro" id="IPR036412">
    <property type="entry name" value="HAD-like_sf"/>
</dbReference>
<dbReference type="EMBL" id="MGAR01000020">
    <property type="protein sequence ID" value="OGK51740.1"/>
    <property type="molecule type" value="Genomic_DNA"/>
</dbReference>
<dbReference type="InterPro" id="IPR023214">
    <property type="entry name" value="HAD_sf"/>
</dbReference>
<dbReference type="Gene3D" id="3.40.50.1000">
    <property type="entry name" value="HAD superfamily/HAD-like"/>
    <property type="match status" value="1"/>
</dbReference>
<name>A0A1F7J804_9BACT</name>
<reference evidence="1 2" key="1">
    <citation type="journal article" date="2016" name="Nat. Commun.">
        <title>Thousands of microbial genomes shed light on interconnected biogeochemical processes in an aquifer system.</title>
        <authorList>
            <person name="Anantharaman K."/>
            <person name="Brown C.T."/>
            <person name="Hug L.A."/>
            <person name="Sharon I."/>
            <person name="Castelle C.J."/>
            <person name="Probst A.J."/>
            <person name="Thomas B.C."/>
            <person name="Singh A."/>
            <person name="Wilkins M.J."/>
            <person name="Karaoz U."/>
            <person name="Brodie E.L."/>
            <person name="Williams K.H."/>
            <person name="Hubbard S.S."/>
            <person name="Banfield J.F."/>
        </authorList>
    </citation>
    <scope>NUCLEOTIDE SEQUENCE [LARGE SCALE GENOMIC DNA]</scope>
</reference>
<dbReference type="AlphaFoldDB" id="A0A1F7J804"/>
<dbReference type="STRING" id="1802067.A2966_01300"/>
<dbReference type="Gene3D" id="3.30.1240.10">
    <property type="match status" value="1"/>
</dbReference>
<proteinExistence type="predicted"/>
<protein>
    <recommendedName>
        <fullName evidence="3">Sucrose phosphatase-like domain-containing protein</fullName>
    </recommendedName>
</protein>